<dbReference type="PROSITE" id="PS50221">
    <property type="entry name" value="GAIN_B"/>
    <property type="match status" value="1"/>
</dbReference>
<dbReference type="EMBL" id="JAFJMO010000006">
    <property type="protein sequence ID" value="KAJ8275206.1"/>
    <property type="molecule type" value="Genomic_DNA"/>
</dbReference>
<evidence type="ECO:0000256" key="2">
    <source>
        <dbReference type="ARBA" id="ARBA00007343"/>
    </source>
</evidence>
<name>A0A9Q1DNC8_CONCO</name>
<keyword evidence="8" id="KW-1015">Disulfide bond</keyword>
<dbReference type="Pfam" id="PF01825">
    <property type="entry name" value="GPS"/>
    <property type="match status" value="1"/>
</dbReference>
<dbReference type="OrthoDB" id="10040049at2759"/>
<dbReference type="InterPro" id="IPR000082">
    <property type="entry name" value="SEA_dom"/>
</dbReference>
<reference evidence="16" key="1">
    <citation type="journal article" date="2023" name="Science">
        <title>Genome structures resolve the early diversification of teleost fishes.</title>
        <authorList>
            <person name="Parey E."/>
            <person name="Louis A."/>
            <person name="Montfort J."/>
            <person name="Bouchez O."/>
            <person name="Roques C."/>
            <person name="Iampietro C."/>
            <person name="Lluch J."/>
            <person name="Castinel A."/>
            <person name="Donnadieu C."/>
            <person name="Desvignes T."/>
            <person name="Floi Bucao C."/>
            <person name="Jouanno E."/>
            <person name="Wen M."/>
            <person name="Mejri S."/>
            <person name="Dirks R."/>
            <person name="Jansen H."/>
            <person name="Henkel C."/>
            <person name="Chen W.J."/>
            <person name="Zahm M."/>
            <person name="Cabau C."/>
            <person name="Klopp C."/>
            <person name="Thompson A.W."/>
            <person name="Robinson-Rechavi M."/>
            <person name="Braasch I."/>
            <person name="Lecointre G."/>
            <person name="Bobe J."/>
            <person name="Postlethwait J.H."/>
            <person name="Berthelot C."/>
            <person name="Roest Crollius H."/>
            <person name="Guiguen Y."/>
        </authorList>
    </citation>
    <scope>NUCLEOTIDE SEQUENCE</scope>
    <source>
        <strain evidence="16">Concon-B</strain>
    </source>
</reference>
<feature type="transmembrane region" description="Helical" evidence="11">
    <location>
        <begin position="1227"/>
        <end position="1251"/>
    </location>
</feature>
<dbReference type="Pfam" id="PF00002">
    <property type="entry name" value="7tm_2"/>
    <property type="match status" value="1"/>
</dbReference>
<protein>
    <recommendedName>
        <fullName evidence="18">Adhesion G protein-coupled receptor F5-like</fullName>
    </recommendedName>
</protein>
<dbReference type="InterPro" id="IPR057244">
    <property type="entry name" value="GAIN_B"/>
</dbReference>
<dbReference type="Gene3D" id="1.20.1070.10">
    <property type="entry name" value="Rhodopsin 7-helix transmembrane proteins"/>
    <property type="match status" value="1"/>
</dbReference>
<dbReference type="PANTHER" id="PTHR45813">
    <property type="entry name" value="IG-LIKE DOMAIN-CONTAINING PROTEIN"/>
    <property type="match status" value="1"/>
</dbReference>
<feature type="compositionally biased region" description="Polar residues" evidence="10">
    <location>
        <begin position="1422"/>
        <end position="1438"/>
    </location>
</feature>
<keyword evidence="17" id="KW-1185">Reference proteome</keyword>
<comment type="caution">
    <text evidence="16">The sequence shown here is derived from an EMBL/GenBank/DDBJ whole genome shotgun (WGS) entry which is preliminary data.</text>
</comment>
<evidence type="ECO:0008006" key="18">
    <source>
        <dbReference type="Google" id="ProtNLM"/>
    </source>
</evidence>
<dbReference type="Pfam" id="PF25387">
    <property type="entry name" value="ADGRF3_N"/>
    <property type="match status" value="1"/>
</dbReference>
<organism evidence="16 17">
    <name type="scientific">Conger conger</name>
    <name type="common">Conger eel</name>
    <name type="synonym">Muraena conger</name>
    <dbReference type="NCBI Taxonomy" id="82655"/>
    <lineage>
        <taxon>Eukaryota</taxon>
        <taxon>Metazoa</taxon>
        <taxon>Chordata</taxon>
        <taxon>Craniata</taxon>
        <taxon>Vertebrata</taxon>
        <taxon>Euteleostomi</taxon>
        <taxon>Actinopterygii</taxon>
        <taxon>Neopterygii</taxon>
        <taxon>Teleostei</taxon>
        <taxon>Anguilliformes</taxon>
        <taxon>Congridae</taxon>
        <taxon>Conger</taxon>
    </lineage>
</organism>
<sequence length="1438" mass="158185">MAILKTVFSLTVLQVVLNILGTEGCVHIPDYQSQETHDNAYVPKRQKREALQGYQEYVIDVELNVSSIAVLEQLKAVFNSVSLPIQIEDTNITDINISTVCSPVGSGYQCKCEEEFSWPLESCQKYSNCSTITANTCGCINAIPLDGPFCEINSATTQLTPNEYIIEVEVNVSDIAVLNQLKFLLDNVTFPFQLNPMIEITDILNITIDTTPTSTIPTTQLTPDEYIIEVEVNVSDIAVLNQLKFLLDNVPFPFKLNPMIEITDVNLTSVCSSCGCVNTFPLNGSFCPPVTTPPSTVATTTTQLTPDEYIIEVEVNVSDIAVLNQLKFLLDNDPFPFQLNPIIEITDVNLTSVCSSCGCVNTFPLNGSFCPPVTTPPSTVATNTTPSLNVSTTQEPTTTQLTPVEYIIEVEVNVSDIAVLNQLKFLLDNFPFPFQLNPMIAITDVNLTSVCSSCGCVNTFPLNGSFCPPVTTPPSTVATNTTPASTVLTTQEPTTTTPPPTIATVPPKTTPASTVRTTQEPTTTTAPPAITPAPPKFEFQMTFRIVNLDFDNRLSDTSSQQYIQLERVIRNAIDKDYKANIDGYVEVSSIHFSNGSVVTTYTVGTNKINSIDFKNANQALVKTLAQNYAIDPKSFHANPFQTENTFEGLDVLYSGDDSMTLRCNPKNSEKLSLRVKNLIQSDSAKYECSVKDGILMFIQNQPIPVQPAPRFFVEREVIRSQSDKVTFNCCGEALDFRLQWKPESGATLGEQPFQKDLKCIQIDIMRNEEETQKFNCNMTFRGTTFVKEATVHFLNKDENFSCNDPYGPGKENDEVSIGCSMAINGSQAYRCENGIWIFVSSTCLLPAIMELEIESKSLDLENIVVFVSRVRNVTETSEDEVVISTANILTVVDILTTVLDVIDGTEVNDTVIVDFLSTVNVLVGSNTEGTWGLLNEDDDTNNTSSQLLASVEGIVQAIENTTINLTRSNIELNKEVFSGNFIMTFSSTDNINVFESMPRFQTAITTVLFRTLHFVLPARSLTSPNNTINGAVILAYTNSTVTNVTLTFNIRNTTLANPQCVFWNFSETAWDSSGCEVETDGNETITCFCNHLTSFSILMSPSIPEAIRLVLDFITYIGVGISLGSLVLCLIIEGIVWTVVTRNDISYMRHVTIVNIAVSLLIANIWFIIGAAISDIDEETPVGPCSAATFFIHFFYLALFFWMLISGLLLFYHMVMVFAHMSKRTMMAISFSVGYGAPLIIAVVTVAVTAPQNGYFRQNDACWLNWFQTKALLAFVIPALAIVVINFLILIVVLYKLLRRGVGENQSDERNALVVIARCVALLTPFFGLTWGFGIGVMLAPESIGLHVVFAVLNSLQGFFVLVFGTLLDSRIRAALAGRFSFLNTSSNRSNRTRTTSGGPSSSSGLGLFRRHRRDAYHVSEPATSSQSNTASESFMNT</sequence>
<accession>A0A9Q1DNC8</accession>
<dbReference type="PANTHER" id="PTHR45813:SF4">
    <property type="entry name" value="ADHESION G PROTEIN-COUPLED RECEPTOR F5"/>
    <property type="match status" value="1"/>
</dbReference>
<feature type="domain" description="GAIN-B" evidence="14">
    <location>
        <begin position="939"/>
        <end position="1105"/>
    </location>
</feature>
<dbReference type="Pfam" id="PF16489">
    <property type="entry name" value="GAIN"/>
    <property type="match status" value="1"/>
</dbReference>
<evidence type="ECO:0000256" key="5">
    <source>
        <dbReference type="ARBA" id="ARBA00022729"/>
    </source>
</evidence>
<dbReference type="InterPro" id="IPR057400">
    <property type="entry name" value="ADGRF3/5_N"/>
</dbReference>
<keyword evidence="4 11" id="KW-0812">Transmembrane</keyword>
<dbReference type="PROSITE" id="PS50261">
    <property type="entry name" value="G_PROTEIN_RECEP_F2_4"/>
    <property type="match status" value="1"/>
</dbReference>
<dbReference type="Gene3D" id="3.30.70.960">
    <property type="entry name" value="SEA domain"/>
    <property type="match status" value="1"/>
</dbReference>
<feature type="transmembrane region" description="Helical" evidence="11">
    <location>
        <begin position="1113"/>
        <end position="1140"/>
    </location>
</feature>
<evidence type="ECO:0000259" key="13">
    <source>
        <dbReference type="PROSITE" id="PS50024"/>
    </source>
</evidence>
<dbReference type="InterPro" id="IPR000203">
    <property type="entry name" value="GPS"/>
</dbReference>
<dbReference type="PROSITE" id="PS50024">
    <property type="entry name" value="SEA"/>
    <property type="match status" value="1"/>
</dbReference>
<dbReference type="InterPro" id="IPR032471">
    <property type="entry name" value="AGRL2-4_GAIN_subdom_A"/>
</dbReference>
<dbReference type="InterPro" id="IPR017981">
    <property type="entry name" value="GPCR_2-like_7TM"/>
</dbReference>
<dbReference type="InterPro" id="IPR000832">
    <property type="entry name" value="GPCR_2_secretin-like"/>
</dbReference>
<dbReference type="InterPro" id="IPR036364">
    <property type="entry name" value="SEA_dom_sf"/>
</dbReference>
<dbReference type="PRINTS" id="PR00249">
    <property type="entry name" value="GPCRSECRETIN"/>
</dbReference>
<comment type="similarity">
    <text evidence="2">Belongs to the G-protein coupled receptor 2 family. Adhesion G-protein coupled receptor (ADGR) subfamily.</text>
</comment>
<dbReference type="InterPro" id="IPR046338">
    <property type="entry name" value="GAIN_dom_sf"/>
</dbReference>
<evidence type="ECO:0000259" key="14">
    <source>
        <dbReference type="PROSITE" id="PS50221"/>
    </source>
</evidence>
<dbReference type="GO" id="GO:0007189">
    <property type="term" value="P:adenylate cyclase-activating G protein-coupled receptor signaling pathway"/>
    <property type="evidence" value="ECO:0007669"/>
    <property type="project" value="TreeGrafter"/>
</dbReference>
<evidence type="ECO:0000256" key="10">
    <source>
        <dbReference type="SAM" id="MobiDB-lite"/>
    </source>
</evidence>
<keyword evidence="6 11" id="KW-1133">Transmembrane helix</keyword>
<keyword evidence="9" id="KW-0325">Glycoprotein</keyword>
<feature type="compositionally biased region" description="Low complexity" evidence="10">
    <location>
        <begin position="1387"/>
        <end position="1408"/>
    </location>
</feature>
<evidence type="ECO:0000256" key="7">
    <source>
        <dbReference type="ARBA" id="ARBA00023136"/>
    </source>
</evidence>
<dbReference type="Proteomes" id="UP001152803">
    <property type="component" value="Unassembled WGS sequence"/>
</dbReference>
<dbReference type="SMART" id="SM00303">
    <property type="entry name" value="GPS"/>
    <property type="match status" value="1"/>
</dbReference>
<feature type="domain" description="SEA" evidence="13">
    <location>
        <begin position="535"/>
        <end position="642"/>
    </location>
</feature>
<evidence type="ECO:0000256" key="6">
    <source>
        <dbReference type="ARBA" id="ARBA00022989"/>
    </source>
</evidence>
<feature type="transmembrane region" description="Helical" evidence="11">
    <location>
        <begin position="1152"/>
        <end position="1173"/>
    </location>
</feature>
<feature type="region of interest" description="Disordered" evidence="10">
    <location>
        <begin position="488"/>
        <end position="533"/>
    </location>
</feature>
<keyword evidence="3" id="KW-1003">Cell membrane</keyword>
<dbReference type="FunFam" id="1.20.1070.10:FF:000058">
    <property type="entry name" value="Adhesion G protein-coupled receptor F5"/>
    <property type="match status" value="1"/>
</dbReference>
<evidence type="ECO:0000256" key="1">
    <source>
        <dbReference type="ARBA" id="ARBA00004651"/>
    </source>
</evidence>
<evidence type="ECO:0000256" key="11">
    <source>
        <dbReference type="SAM" id="Phobius"/>
    </source>
</evidence>
<dbReference type="Pfam" id="PF01390">
    <property type="entry name" value="SEA"/>
    <property type="match status" value="1"/>
</dbReference>
<comment type="subcellular location">
    <subcellularLocation>
        <location evidence="1">Cell membrane</location>
        <topology evidence="1">Multi-pass membrane protein</topology>
    </subcellularLocation>
</comment>
<dbReference type="GO" id="GO:0004930">
    <property type="term" value="F:G protein-coupled receptor activity"/>
    <property type="evidence" value="ECO:0007669"/>
    <property type="project" value="InterPro"/>
</dbReference>
<feature type="region of interest" description="Disordered" evidence="10">
    <location>
        <begin position="1387"/>
        <end position="1438"/>
    </location>
</feature>
<dbReference type="InterPro" id="IPR051587">
    <property type="entry name" value="Adhesion_GPCR"/>
</dbReference>
<dbReference type="InterPro" id="IPR008078">
    <property type="entry name" value="GPCR_2_Ig-hepta-like_rcpt"/>
</dbReference>
<keyword evidence="5 12" id="KW-0732">Signal</keyword>
<gene>
    <name evidence="16" type="ORF">COCON_G00098310</name>
</gene>
<dbReference type="PRINTS" id="PR01695">
    <property type="entry name" value="IGHEPTARCPTR"/>
</dbReference>
<dbReference type="Gene3D" id="2.60.220.50">
    <property type="match status" value="1"/>
</dbReference>
<dbReference type="GO" id="GO:0007166">
    <property type="term" value="P:cell surface receptor signaling pathway"/>
    <property type="evidence" value="ECO:0007669"/>
    <property type="project" value="InterPro"/>
</dbReference>
<evidence type="ECO:0000259" key="15">
    <source>
        <dbReference type="PROSITE" id="PS50261"/>
    </source>
</evidence>
<feature type="signal peptide" evidence="12">
    <location>
        <begin position="1"/>
        <end position="24"/>
    </location>
</feature>
<evidence type="ECO:0000313" key="16">
    <source>
        <dbReference type="EMBL" id="KAJ8275206.1"/>
    </source>
</evidence>
<dbReference type="GO" id="GO:0005886">
    <property type="term" value="C:plasma membrane"/>
    <property type="evidence" value="ECO:0007669"/>
    <property type="project" value="UniProtKB-SubCell"/>
</dbReference>
<evidence type="ECO:0000256" key="3">
    <source>
        <dbReference type="ARBA" id="ARBA00022475"/>
    </source>
</evidence>
<feature type="domain" description="G-protein coupled receptors family 2 profile 2" evidence="15">
    <location>
        <begin position="1111"/>
        <end position="1369"/>
    </location>
</feature>
<feature type="transmembrane region" description="Helical" evidence="11">
    <location>
        <begin position="1193"/>
        <end position="1215"/>
    </location>
</feature>
<keyword evidence="7 11" id="KW-0472">Membrane</keyword>
<feature type="chain" id="PRO_5040154663" description="Adhesion G protein-coupled receptor F5-like" evidence="12">
    <location>
        <begin position="25"/>
        <end position="1438"/>
    </location>
</feature>
<feature type="transmembrane region" description="Helical" evidence="11">
    <location>
        <begin position="1344"/>
        <end position="1368"/>
    </location>
</feature>
<evidence type="ECO:0000313" key="17">
    <source>
        <dbReference type="Proteomes" id="UP001152803"/>
    </source>
</evidence>
<evidence type="ECO:0000256" key="8">
    <source>
        <dbReference type="ARBA" id="ARBA00023157"/>
    </source>
</evidence>
<feature type="transmembrane region" description="Helical" evidence="11">
    <location>
        <begin position="1271"/>
        <end position="1295"/>
    </location>
</feature>
<evidence type="ECO:0000256" key="9">
    <source>
        <dbReference type="ARBA" id="ARBA00023180"/>
    </source>
</evidence>
<dbReference type="CDD" id="cd15932">
    <property type="entry name" value="7tmB2_GPR116-like_Adhesion_VI"/>
    <property type="match status" value="1"/>
</dbReference>
<evidence type="ECO:0000256" key="12">
    <source>
        <dbReference type="SAM" id="SignalP"/>
    </source>
</evidence>
<feature type="transmembrane region" description="Helical" evidence="11">
    <location>
        <begin position="1315"/>
        <end position="1338"/>
    </location>
</feature>
<evidence type="ECO:0000256" key="4">
    <source>
        <dbReference type="ARBA" id="ARBA00022692"/>
    </source>
</evidence>
<proteinExistence type="inferred from homology"/>
<feature type="compositionally biased region" description="Low complexity" evidence="10">
    <location>
        <begin position="502"/>
        <end position="528"/>
    </location>
</feature>
<dbReference type="SUPFAM" id="SSF82671">
    <property type="entry name" value="SEA domain"/>
    <property type="match status" value="1"/>
</dbReference>